<sequence>MKKYLFIALLAIATLIISLLPHASVEGELQSLRFSPEICPASKNSTQIVVAGASSRVQIFRGKKSKLSSVKKSFTILTPMPSDWMEISESAGAPVLVDRSAGLSLLACPGIAEPAWFVGGSSDVSSQDQLVLANDGASAATLLVKMWSNQDRPVEQSLTVPARTSKNLRLDTLAPGVKSMVLYIEPQVGRVSIALQSKKQTGLKSAGADYIAASAPPSLDQLIPVVLGVKKIVAAKPATTLKKKKGAKKTAAPKALSSIRTLRVLAPGEGGATFSATLLASDGSYIPVGLDGVSLEPGTVRDFTFTTSVPVTLSALRITSDVPIVASVNNDDADYAWSPAVTGMEKESSVLMPPKALLAMVASSGPTVAILTVGSKSATSLSVSSEKLTSWVNESKNWALVHISSNGTVHGSIVLIDSSGIAVLPIRNRVRVGSGSLPISDLSVARGGASLPTSG</sequence>
<evidence type="ECO:0000313" key="2">
    <source>
        <dbReference type="EMBL" id="CAB4685646.1"/>
    </source>
</evidence>
<organism evidence="2">
    <name type="scientific">freshwater metagenome</name>
    <dbReference type="NCBI Taxonomy" id="449393"/>
    <lineage>
        <taxon>unclassified sequences</taxon>
        <taxon>metagenomes</taxon>
        <taxon>ecological metagenomes</taxon>
    </lineage>
</organism>
<dbReference type="Pfam" id="PF18986">
    <property type="entry name" value="DUF5719"/>
    <property type="match status" value="1"/>
</dbReference>
<dbReference type="EMBL" id="CAFBRC010000005">
    <property type="protein sequence ID" value="CAB5071439.1"/>
    <property type="molecule type" value="Genomic_DNA"/>
</dbReference>
<evidence type="ECO:0000313" key="1">
    <source>
        <dbReference type="EMBL" id="CAB4666799.1"/>
    </source>
</evidence>
<evidence type="ECO:0000313" key="3">
    <source>
        <dbReference type="EMBL" id="CAB5071439.1"/>
    </source>
</evidence>
<name>A0A6J6NHM0_9ZZZZ</name>
<dbReference type="InterPro" id="IPR043777">
    <property type="entry name" value="DUF5719"/>
</dbReference>
<proteinExistence type="predicted"/>
<accession>A0A6J6NHM0</accession>
<dbReference type="EMBL" id="CAEZXN010000003">
    <property type="protein sequence ID" value="CAB4685646.1"/>
    <property type="molecule type" value="Genomic_DNA"/>
</dbReference>
<protein>
    <submittedName>
        <fullName evidence="2">Unannotated protein</fullName>
    </submittedName>
</protein>
<gene>
    <name evidence="1" type="ORF">UFOPK2342_00180</name>
    <name evidence="2" type="ORF">UFOPK2423_00240</name>
    <name evidence="3" type="ORF">UFOPK4367_00137</name>
</gene>
<reference evidence="2" key="1">
    <citation type="submission" date="2020-05" db="EMBL/GenBank/DDBJ databases">
        <authorList>
            <person name="Chiriac C."/>
            <person name="Salcher M."/>
            <person name="Ghai R."/>
            <person name="Kavagutti S V."/>
        </authorList>
    </citation>
    <scope>NUCLEOTIDE SEQUENCE</scope>
</reference>
<dbReference type="AlphaFoldDB" id="A0A6J6NHM0"/>
<dbReference type="EMBL" id="CAEZXB010000002">
    <property type="protein sequence ID" value="CAB4666799.1"/>
    <property type="molecule type" value="Genomic_DNA"/>
</dbReference>